<sequence>MASKTDTNGVDLAQIDAAAAPPELQGDIALLASFLSVSRQSTDDLSDADIAELLRQLEAATGVAEGVESRLDGILGSLDSLLEAFSGSETVQDSVGTDTKDSKEPNEIPADVENERK</sequence>
<feature type="compositionally biased region" description="Polar residues" evidence="1">
    <location>
        <begin position="87"/>
        <end position="97"/>
    </location>
</feature>
<dbReference type="eggNOG" id="ENOG502RCT5">
    <property type="taxonomic scope" value="Eukaryota"/>
</dbReference>
<dbReference type="OrthoDB" id="2595043at2759"/>
<dbReference type="KEGG" id="gtr:GLOTRDRAFT_134751"/>
<protein>
    <submittedName>
        <fullName evidence="2">Uncharacterized protein</fullName>
    </submittedName>
</protein>
<dbReference type="RefSeq" id="XP_007860471.1">
    <property type="nucleotide sequence ID" value="XM_007862280.1"/>
</dbReference>
<feature type="region of interest" description="Disordered" evidence="1">
    <location>
        <begin position="87"/>
        <end position="117"/>
    </location>
</feature>
<dbReference type="EMBL" id="KB469296">
    <property type="protein sequence ID" value="EPQ59968.1"/>
    <property type="molecule type" value="Genomic_DNA"/>
</dbReference>
<organism evidence="2 3">
    <name type="scientific">Gloeophyllum trabeum (strain ATCC 11539 / FP-39264 / Madison 617)</name>
    <name type="common">Brown rot fungus</name>
    <dbReference type="NCBI Taxonomy" id="670483"/>
    <lineage>
        <taxon>Eukaryota</taxon>
        <taxon>Fungi</taxon>
        <taxon>Dikarya</taxon>
        <taxon>Basidiomycota</taxon>
        <taxon>Agaricomycotina</taxon>
        <taxon>Agaricomycetes</taxon>
        <taxon>Gloeophyllales</taxon>
        <taxon>Gloeophyllaceae</taxon>
        <taxon>Gloeophyllum</taxon>
    </lineage>
</organism>
<name>S7QL02_GLOTA</name>
<proteinExistence type="predicted"/>
<evidence type="ECO:0000256" key="1">
    <source>
        <dbReference type="SAM" id="MobiDB-lite"/>
    </source>
</evidence>
<evidence type="ECO:0000313" key="3">
    <source>
        <dbReference type="Proteomes" id="UP000030669"/>
    </source>
</evidence>
<evidence type="ECO:0000313" key="2">
    <source>
        <dbReference type="EMBL" id="EPQ59968.1"/>
    </source>
</evidence>
<dbReference type="Proteomes" id="UP000030669">
    <property type="component" value="Unassembled WGS sequence"/>
</dbReference>
<reference evidence="2 3" key="1">
    <citation type="journal article" date="2012" name="Science">
        <title>The Paleozoic origin of enzymatic lignin decomposition reconstructed from 31 fungal genomes.</title>
        <authorList>
            <person name="Floudas D."/>
            <person name="Binder M."/>
            <person name="Riley R."/>
            <person name="Barry K."/>
            <person name="Blanchette R.A."/>
            <person name="Henrissat B."/>
            <person name="Martinez A.T."/>
            <person name="Otillar R."/>
            <person name="Spatafora J.W."/>
            <person name="Yadav J.S."/>
            <person name="Aerts A."/>
            <person name="Benoit I."/>
            <person name="Boyd A."/>
            <person name="Carlson A."/>
            <person name="Copeland A."/>
            <person name="Coutinho P.M."/>
            <person name="de Vries R.P."/>
            <person name="Ferreira P."/>
            <person name="Findley K."/>
            <person name="Foster B."/>
            <person name="Gaskell J."/>
            <person name="Glotzer D."/>
            <person name="Gorecki P."/>
            <person name="Heitman J."/>
            <person name="Hesse C."/>
            <person name="Hori C."/>
            <person name="Igarashi K."/>
            <person name="Jurgens J.A."/>
            <person name="Kallen N."/>
            <person name="Kersten P."/>
            <person name="Kohler A."/>
            <person name="Kuees U."/>
            <person name="Kumar T.K.A."/>
            <person name="Kuo A."/>
            <person name="LaButti K."/>
            <person name="Larrondo L.F."/>
            <person name="Lindquist E."/>
            <person name="Ling A."/>
            <person name="Lombard V."/>
            <person name="Lucas S."/>
            <person name="Lundell T."/>
            <person name="Martin R."/>
            <person name="McLaughlin D.J."/>
            <person name="Morgenstern I."/>
            <person name="Morin E."/>
            <person name="Murat C."/>
            <person name="Nagy L.G."/>
            <person name="Nolan M."/>
            <person name="Ohm R.A."/>
            <person name="Patyshakuliyeva A."/>
            <person name="Rokas A."/>
            <person name="Ruiz-Duenas F.J."/>
            <person name="Sabat G."/>
            <person name="Salamov A."/>
            <person name="Samejima M."/>
            <person name="Schmutz J."/>
            <person name="Slot J.C."/>
            <person name="St John F."/>
            <person name="Stenlid J."/>
            <person name="Sun H."/>
            <person name="Sun S."/>
            <person name="Syed K."/>
            <person name="Tsang A."/>
            <person name="Wiebenga A."/>
            <person name="Young D."/>
            <person name="Pisabarro A."/>
            <person name="Eastwood D.C."/>
            <person name="Martin F."/>
            <person name="Cullen D."/>
            <person name="Grigoriev I.V."/>
            <person name="Hibbett D.S."/>
        </authorList>
    </citation>
    <scope>NUCLEOTIDE SEQUENCE [LARGE SCALE GENOMIC DNA]</scope>
    <source>
        <strain evidence="2 3">ATCC 11539</strain>
    </source>
</reference>
<accession>S7QL02</accession>
<dbReference type="HOGENOM" id="CLU_168431_0_0_1"/>
<gene>
    <name evidence="2" type="ORF">GLOTRDRAFT_134751</name>
</gene>
<dbReference type="AlphaFoldDB" id="S7QL02"/>
<dbReference type="GeneID" id="19303161"/>
<keyword evidence="3" id="KW-1185">Reference proteome</keyword>